<dbReference type="Pfam" id="PF08245">
    <property type="entry name" value="Mur_ligase_M"/>
    <property type="match status" value="1"/>
</dbReference>
<dbReference type="GO" id="GO:0008360">
    <property type="term" value="P:regulation of cell shape"/>
    <property type="evidence" value="ECO:0007669"/>
    <property type="project" value="InterPro"/>
</dbReference>
<protein>
    <submittedName>
        <fullName evidence="11">UDP-N-acetylmuramoylalanine--D-glutamate ligase MurD</fullName>
    </submittedName>
</protein>
<evidence type="ECO:0000256" key="1">
    <source>
        <dbReference type="ARBA" id="ARBA00004496"/>
    </source>
</evidence>
<dbReference type="SUPFAM" id="SSF53623">
    <property type="entry name" value="MurD-like peptide ligases, catalytic domain"/>
    <property type="match status" value="1"/>
</dbReference>
<evidence type="ECO:0000256" key="7">
    <source>
        <dbReference type="SAM" id="MobiDB-lite"/>
    </source>
</evidence>
<keyword evidence="6" id="KW-0067">ATP-binding</keyword>
<dbReference type="AlphaFoldDB" id="A0A7S3CG04"/>
<organism evidence="10">
    <name type="scientific">Chloropicon roscoffensis</name>
    <dbReference type="NCBI Taxonomy" id="1461544"/>
    <lineage>
        <taxon>Eukaryota</taxon>
        <taxon>Viridiplantae</taxon>
        <taxon>Chlorophyta</taxon>
        <taxon>Chloropicophyceae</taxon>
        <taxon>Chloropicales</taxon>
        <taxon>Chloropicaceae</taxon>
        <taxon>Chloropicon</taxon>
    </lineage>
</organism>
<reference evidence="11 12" key="2">
    <citation type="submission" date="2024-03" db="EMBL/GenBank/DDBJ databases">
        <title>Complete genome sequence of the green alga Chloropicon roscoffensis RCC1871.</title>
        <authorList>
            <person name="Lemieux C."/>
            <person name="Pombert J.-F."/>
            <person name="Otis C."/>
            <person name="Turmel M."/>
        </authorList>
    </citation>
    <scope>NUCLEOTIDE SEQUENCE [LARGE SCALE GENOMIC DNA]</scope>
    <source>
        <strain evidence="11 12">RCC1871</strain>
    </source>
</reference>
<dbReference type="GO" id="GO:0005737">
    <property type="term" value="C:cytoplasm"/>
    <property type="evidence" value="ECO:0007669"/>
    <property type="project" value="UniProtKB-SubCell"/>
</dbReference>
<feature type="domain" description="Mur ligase C-terminal" evidence="8">
    <location>
        <begin position="432"/>
        <end position="549"/>
    </location>
</feature>
<accession>A0A7S3CG04</accession>
<dbReference type="Gene3D" id="3.40.1190.10">
    <property type="entry name" value="Mur-like, catalytic domain"/>
    <property type="match status" value="1"/>
</dbReference>
<dbReference type="Gene3D" id="3.40.50.720">
    <property type="entry name" value="NAD(P)-binding Rossmann-like Domain"/>
    <property type="match status" value="1"/>
</dbReference>
<dbReference type="Pfam" id="PF21799">
    <property type="entry name" value="MurD-like_N"/>
    <property type="match status" value="1"/>
</dbReference>
<dbReference type="Proteomes" id="UP001472866">
    <property type="component" value="Chromosome 11"/>
</dbReference>
<proteinExistence type="inferred from homology"/>
<evidence type="ECO:0000313" key="10">
    <source>
        <dbReference type="EMBL" id="CAE0194774.1"/>
    </source>
</evidence>
<reference evidence="10" key="1">
    <citation type="submission" date="2021-01" db="EMBL/GenBank/DDBJ databases">
        <authorList>
            <person name="Corre E."/>
            <person name="Pelletier E."/>
            <person name="Niang G."/>
            <person name="Scheremetjew M."/>
            <person name="Finn R."/>
            <person name="Kale V."/>
            <person name="Holt S."/>
            <person name="Cochrane G."/>
            <person name="Meng A."/>
            <person name="Brown T."/>
            <person name="Cohen L."/>
        </authorList>
    </citation>
    <scope>NUCLEOTIDE SEQUENCE</scope>
    <source>
        <strain evidence="10">RCC1871</strain>
    </source>
</reference>
<feature type="domain" description="Mur ligase central" evidence="9">
    <location>
        <begin position="208"/>
        <end position="407"/>
    </location>
</feature>
<evidence type="ECO:0000256" key="2">
    <source>
        <dbReference type="ARBA" id="ARBA00004752"/>
    </source>
</evidence>
<evidence type="ECO:0000256" key="5">
    <source>
        <dbReference type="ARBA" id="ARBA00022741"/>
    </source>
</evidence>
<keyword evidence="12" id="KW-1185">Reference proteome</keyword>
<dbReference type="SUPFAM" id="SSF51984">
    <property type="entry name" value="MurCD N-terminal domain"/>
    <property type="match status" value="1"/>
</dbReference>
<dbReference type="GO" id="GO:0008764">
    <property type="term" value="F:UDP-N-acetylmuramoylalanine-D-glutamate ligase activity"/>
    <property type="evidence" value="ECO:0007669"/>
    <property type="project" value="UniProtKB-EC"/>
</dbReference>
<feature type="compositionally biased region" description="Acidic residues" evidence="7">
    <location>
        <begin position="67"/>
        <end position="78"/>
    </location>
</feature>
<dbReference type="GO" id="GO:0051301">
    <property type="term" value="P:cell division"/>
    <property type="evidence" value="ECO:0007669"/>
    <property type="project" value="InterPro"/>
</dbReference>
<gene>
    <name evidence="10" type="ORF">CROS1456_LOCUS7865</name>
    <name evidence="11" type="ORF">HKI87_11g68640</name>
</gene>
<dbReference type="InterPro" id="IPR004101">
    <property type="entry name" value="Mur_ligase_C"/>
</dbReference>
<evidence type="ECO:0000256" key="3">
    <source>
        <dbReference type="ARBA" id="ARBA00022490"/>
    </source>
</evidence>
<feature type="region of interest" description="Disordered" evidence="7">
    <location>
        <begin position="1"/>
        <end position="79"/>
    </location>
</feature>
<dbReference type="PANTHER" id="PTHR43692">
    <property type="entry name" value="UDP-N-ACETYLMURAMOYLALANINE--D-GLUTAMATE LIGASE"/>
    <property type="match status" value="1"/>
</dbReference>
<name>A0A7S3CG04_9CHLO</name>
<comment type="pathway">
    <text evidence="2">Cell wall biogenesis; peptidoglycan biosynthesis.</text>
</comment>
<dbReference type="Gene3D" id="3.90.190.20">
    <property type="entry name" value="Mur ligase, C-terminal domain"/>
    <property type="match status" value="1"/>
</dbReference>
<keyword evidence="4 11" id="KW-0436">Ligase</keyword>
<evidence type="ECO:0000256" key="4">
    <source>
        <dbReference type="ARBA" id="ARBA00022598"/>
    </source>
</evidence>
<dbReference type="InterPro" id="IPR013221">
    <property type="entry name" value="Mur_ligase_cen"/>
</dbReference>
<keyword evidence="3" id="KW-0963">Cytoplasm</keyword>
<evidence type="ECO:0000259" key="8">
    <source>
        <dbReference type="Pfam" id="PF02875"/>
    </source>
</evidence>
<sequence length="574" mass="60132">MASIARTGVEVRAAGGHPRTSRPRTWRQRGVSQTKGWRQPGRDRERPAAQCKRGALATSGGRVVSESEGDDNNDDDDLRLEPHERLVDLGGKRVAVVGLGASGLAAAALALDRGASRVAMLDSNPSGPTDAQVEVARDLESSGSCEVALRFGPHDLADFEGCDVIVCSPGVPASSIAPLVPPAATLVSELAFALCEITQNFAVPVACVTGTNGKTTTTTFLCSLLEGLGKTCEACGNIGLPASDVCLRLRRGVRGEGNGTGGLDCLAVEVSSYQLEIESCRDLFRPRAAAILNLTDDHAERHGGVEGYARAKASLANAMRPGVDTLVLPRESESHPCLEATLGEGAKDGAVRMGALPGATARLGHGASIRVQLPWWHDPREFSLGETFLERCAGDHNAMNAAAALILCFALGFDWPRRRVEAALDALEPPPHRLERLGVTGGGVAYVNDSKATNADSVRVALESLGGARARCVLMLGGRGKILGESGSLGLQGLADGVKEVVCFGESGAKIAEEVGARQGLVFLTIAEALEAAHGVAEEGDTVLLSPACASFDEFGSFEERGEWFRRAFESLRG</sequence>
<dbReference type="UniPathway" id="UPA00219"/>
<evidence type="ECO:0000256" key="6">
    <source>
        <dbReference type="ARBA" id="ARBA00022840"/>
    </source>
</evidence>
<dbReference type="SUPFAM" id="SSF53244">
    <property type="entry name" value="MurD-like peptide ligases, peptide-binding domain"/>
    <property type="match status" value="1"/>
</dbReference>
<dbReference type="EMBL" id="CP151511">
    <property type="protein sequence ID" value="WZN65307.1"/>
    <property type="molecule type" value="Genomic_DNA"/>
</dbReference>
<dbReference type="InterPro" id="IPR036565">
    <property type="entry name" value="Mur-like_cat_sf"/>
</dbReference>
<evidence type="ECO:0000313" key="12">
    <source>
        <dbReference type="Proteomes" id="UP001472866"/>
    </source>
</evidence>
<dbReference type="InterPro" id="IPR005762">
    <property type="entry name" value="MurD"/>
</dbReference>
<dbReference type="HAMAP" id="MF_00639">
    <property type="entry name" value="MurD"/>
    <property type="match status" value="1"/>
</dbReference>
<dbReference type="GO" id="GO:0005524">
    <property type="term" value="F:ATP binding"/>
    <property type="evidence" value="ECO:0007669"/>
    <property type="project" value="UniProtKB-KW"/>
</dbReference>
<dbReference type="EMBL" id="HBHZ01010223">
    <property type="protein sequence ID" value="CAE0194774.1"/>
    <property type="molecule type" value="Transcribed_RNA"/>
</dbReference>
<dbReference type="PANTHER" id="PTHR43692:SF1">
    <property type="entry name" value="UDP-N-ACETYLMURAMOYLALANINE--D-GLUTAMATE LIGASE"/>
    <property type="match status" value="1"/>
</dbReference>
<comment type="subcellular location">
    <subcellularLocation>
        <location evidence="1">Cytoplasm</location>
    </subcellularLocation>
</comment>
<evidence type="ECO:0000313" key="11">
    <source>
        <dbReference type="EMBL" id="WZN65307.1"/>
    </source>
</evidence>
<keyword evidence="5" id="KW-0547">Nucleotide-binding</keyword>
<evidence type="ECO:0000259" key="9">
    <source>
        <dbReference type="Pfam" id="PF08245"/>
    </source>
</evidence>
<dbReference type="NCBIfam" id="TIGR01087">
    <property type="entry name" value="murD"/>
    <property type="match status" value="1"/>
</dbReference>
<dbReference type="InterPro" id="IPR036615">
    <property type="entry name" value="Mur_ligase_C_dom_sf"/>
</dbReference>
<dbReference type="Pfam" id="PF02875">
    <property type="entry name" value="Mur_ligase_C"/>
    <property type="match status" value="1"/>
</dbReference>